<dbReference type="Proteomes" id="UP001596513">
    <property type="component" value="Unassembled WGS sequence"/>
</dbReference>
<name>A0ABW2UBV7_9BACT</name>
<proteinExistence type="predicted"/>
<accession>A0ABW2UBV7</accession>
<protein>
    <submittedName>
        <fullName evidence="1">Uncharacterized protein</fullName>
    </submittedName>
</protein>
<organism evidence="1 2">
    <name type="scientific">Hymenobacter humi</name>
    <dbReference type="NCBI Taxonomy" id="1411620"/>
    <lineage>
        <taxon>Bacteria</taxon>
        <taxon>Pseudomonadati</taxon>
        <taxon>Bacteroidota</taxon>
        <taxon>Cytophagia</taxon>
        <taxon>Cytophagales</taxon>
        <taxon>Hymenobacteraceae</taxon>
        <taxon>Hymenobacter</taxon>
    </lineage>
</organism>
<evidence type="ECO:0000313" key="2">
    <source>
        <dbReference type="Proteomes" id="UP001596513"/>
    </source>
</evidence>
<dbReference type="RefSeq" id="WP_380205770.1">
    <property type="nucleotide sequence ID" value="NZ_JBHTEK010000001.1"/>
</dbReference>
<reference evidence="2" key="1">
    <citation type="journal article" date="2019" name="Int. J. Syst. Evol. Microbiol.">
        <title>The Global Catalogue of Microorganisms (GCM) 10K type strain sequencing project: providing services to taxonomists for standard genome sequencing and annotation.</title>
        <authorList>
            <consortium name="The Broad Institute Genomics Platform"/>
            <consortium name="The Broad Institute Genome Sequencing Center for Infectious Disease"/>
            <person name="Wu L."/>
            <person name="Ma J."/>
        </authorList>
    </citation>
    <scope>NUCLEOTIDE SEQUENCE [LARGE SCALE GENOMIC DNA]</scope>
    <source>
        <strain evidence="2">JCM 19635</strain>
    </source>
</reference>
<gene>
    <name evidence="1" type="ORF">ACFQT0_25350</name>
</gene>
<comment type="caution">
    <text evidence="1">The sequence shown here is derived from an EMBL/GenBank/DDBJ whole genome shotgun (WGS) entry which is preliminary data.</text>
</comment>
<sequence>MTNIELPRFHDLFTTAIDAFSNALTISEASGNNMEVTDLEELLENIASAKANVEFATNSIIGFRETANGFPPIAKSINKAARLLRSTLSDLVSELTNSSMLLDGLNDVVNSILLRTNEGESIAEEVLYVMPFWLKYFASYSFFPPKSLRKPSRTPFASLHVELLSRRHLLRD</sequence>
<dbReference type="EMBL" id="JBHTEK010000001">
    <property type="protein sequence ID" value="MFC7670317.1"/>
    <property type="molecule type" value="Genomic_DNA"/>
</dbReference>
<evidence type="ECO:0000313" key="1">
    <source>
        <dbReference type="EMBL" id="MFC7670317.1"/>
    </source>
</evidence>
<keyword evidence="2" id="KW-1185">Reference proteome</keyword>